<dbReference type="EMBL" id="DF968180">
    <property type="protein sequence ID" value="GAP39542.1"/>
    <property type="molecule type" value="Genomic_DNA"/>
</dbReference>
<evidence type="ECO:0000313" key="3">
    <source>
        <dbReference type="Proteomes" id="UP000053370"/>
    </source>
</evidence>
<feature type="transmembrane region" description="Helical" evidence="1">
    <location>
        <begin position="431"/>
        <end position="447"/>
    </location>
</feature>
<accession>A0A0K8PA55</accession>
<dbReference type="STRING" id="1678840.ATC1_1272"/>
<dbReference type="OrthoDB" id="147976at2"/>
<feature type="transmembrane region" description="Helical" evidence="1">
    <location>
        <begin position="233"/>
        <end position="256"/>
    </location>
</feature>
<keyword evidence="3" id="KW-1185">Reference proteome</keyword>
<organism evidence="2">
    <name type="scientific">Flexilinea flocculi</name>
    <dbReference type="NCBI Taxonomy" id="1678840"/>
    <lineage>
        <taxon>Bacteria</taxon>
        <taxon>Bacillati</taxon>
        <taxon>Chloroflexota</taxon>
        <taxon>Anaerolineae</taxon>
        <taxon>Anaerolineales</taxon>
        <taxon>Anaerolineaceae</taxon>
        <taxon>Flexilinea</taxon>
    </lineage>
</organism>
<dbReference type="AlphaFoldDB" id="A0A0K8PA55"/>
<protein>
    <recommendedName>
        <fullName evidence="4">Glycosyltransferase RgtA/B/C/D-like domain-containing protein</fullName>
    </recommendedName>
</protein>
<feature type="transmembrane region" description="Helical" evidence="1">
    <location>
        <begin position="202"/>
        <end position="221"/>
    </location>
</feature>
<name>A0A0K8PA55_9CHLR</name>
<feature type="transmembrane region" description="Helical" evidence="1">
    <location>
        <begin position="307"/>
        <end position="325"/>
    </location>
</feature>
<evidence type="ECO:0000313" key="2">
    <source>
        <dbReference type="EMBL" id="GAP39542.1"/>
    </source>
</evidence>
<feature type="transmembrane region" description="Helical" evidence="1">
    <location>
        <begin position="399"/>
        <end position="419"/>
    </location>
</feature>
<evidence type="ECO:0008006" key="4">
    <source>
        <dbReference type="Google" id="ProtNLM"/>
    </source>
</evidence>
<dbReference type="RefSeq" id="WP_062278069.1">
    <property type="nucleotide sequence ID" value="NZ_DF968180.1"/>
</dbReference>
<keyword evidence="1" id="KW-0472">Membrane</keyword>
<feature type="transmembrane region" description="Helical" evidence="1">
    <location>
        <begin position="331"/>
        <end position="355"/>
    </location>
</feature>
<feature type="transmembrane region" description="Helical" evidence="1">
    <location>
        <begin position="102"/>
        <end position="123"/>
    </location>
</feature>
<sequence>MYNSLRKKPFLFFLLWFCILAVAFTWPLCQHIFREIAGEIGDNIYFIWMIGWLQKALFVLHTNPLNVSFLNYPEGWNMARTEMAPAQLVQALPFSLIGGETFGYNMSLLVSFVLSGLLMCYWVRHLTGSNWAGLISGTIFACLPYRQAHFLIGHLNLSGTQWIPLFFWGWFDLLKPGLNQIRKKSAFLAALGLSLTALCSQYYFFMLCLIAGFQLLIQFLFIEKQRLKDRNTWLSLGFFILFSIPLVAAAELPFLALAGSGGMPDRDWGAARMYSAGLTDFLLPGTMHFAFGEWVGSHFNRDLWNEATLYVGVIALGLMIYGLIHKKGGTSWVWSIILSGTITGLVFAMGTDLHWNGTPVEISLPVFLQARLDRETIPLILPGFVFFKFFPFFGKLRAMMRFGLFTLILIACGAGFGFAELLRRIKSNQRWIVTVITVCLILFEFFPEPIQQFSEIKPRPVDEWLAAQPGKGSVMRIPFYLNDDQAGTYYTLYHEKPFIGGFFNAFPPPQYSAIKGLMETFPSRESLAEANQLGVEYFLIEKREVEAAIQRSDDEFGWESLDALLAACDKSGLKLAGTFGDVIVYLNREEECAECKWLKESLRNSQ</sequence>
<gene>
    <name evidence="2" type="ORF">ATC1_1272</name>
</gene>
<evidence type="ECO:0000256" key="1">
    <source>
        <dbReference type="SAM" id="Phobius"/>
    </source>
</evidence>
<reference evidence="2" key="1">
    <citation type="journal article" date="2015" name="Genome Announc.">
        <title>Draft Genome Sequence of Anaerolineae Strain TC1, a Novel Isolate from a Methanogenic Wastewater Treatment System.</title>
        <authorList>
            <person name="Matsuura N."/>
            <person name="Tourlousse D.M."/>
            <person name="Sun L."/>
            <person name="Toyonaga M."/>
            <person name="Kuroda K."/>
            <person name="Ohashi A."/>
            <person name="Cruz R."/>
            <person name="Yamaguchi T."/>
            <person name="Sekiguchi Y."/>
        </authorList>
    </citation>
    <scope>NUCLEOTIDE SEQUENCE [LARGE SCALE GENOMIC DNA]</scope>
    <source>
        <strain evidence="2">TC1</strain>
    </source>
</reference>
<proteinExistence type="predicted"/>
<dbReference type="Proteomes" id="UP000053370">
    <property type="component" value="Unassembled WGS sequence"/>
</dbReference>
<keyword evidence="1" id="KW-0812">Transmembrane</keyword>
<keyword evidence="1" id="KW-1133">Transmembrane helix</keyword>